<sequence length="256" mass="30210">MKGSGSKEIIYIHLNIASQYTMSFGIVFRDFVKSLSTDLNNVLLLKHQFDDSDFNMHTLLDYVEKENIHQLLKEDVYEYGDFCWMDFEDTDGLNELEAQEIAELLYLGHSKQHLREPFYSKLNNQYVYLSHDDGWFNKIYYRYIQDFYHILGNIVALKLSRLKSEKAFFYLKKGKDFPSVPTDIIASFKEKMKEGMVISLSKAVQTRTRVEIPVWVVGDYVNMDEMYDDYTSHLSQPPSGQIVFDKKTREWSTVFR</sequence>
<comment type="caution">
    <text evidence="1">The sequence shown here is derived from an EMBL/GenBank/DDBJ whole genome shotgun (WGS) entry which is preliminary data.</text>
</comment>
<evidence type="ECO:0000313" key="2">
    <source>
        <dbReference type="Proteomes" id="UP001237207"/>
    </source>
</evidence>
<evidence type="ECO:0000313" key="1">
    <source>
        <dbReference type="EMBL" id="MDQ0216305.1"/>
    </source>
</evidence>
<reference evidence="1" key="1">
    <citation type="submission" date="2023-07" db="EMBL/GenBank/DDBJ databases">
        <title>Genomic Encyclopedia of Type Strains, Phase IV (KMG-IV): sequencing the most valuable type-strain genomes for metagenomic binning, comparative biology and taxonomic classification.</title>
        <authorList>
            <person name="Goeker M."/>
        </authorList>
    </citation>
    <scope>NUCLEOTIDE SEQUENCE</scope>
    <source>
        <strain evidence="1">DSM 23947</strain>
    </source>
</reference>
<dbReference type="RefSeq" id="WP_307258312.1">
    <property type="nucleotide sequence ID" value="NZ_JAUSUC010000043.1"/>
</dbReference>
<gene>
    <name evidence="1" type="ORF">J2S13_002746</name>
</gene>
<protein>
    <recommendedName>
        <fullName evidence="3">Oxalate:formate antiporter</fullName>
    </recommendedName>
</protein>
<accession>A0AAJ1T822</accession>
<name>A0AAJ1T822_9BACI</name>
<evidence type="ECO:0008006" key="3">
    <source>
        <dbReference type="Google" id="ProtNLM"/>
    </source>
</evidence>
<dbReference type="Proteomes" id="UP001237207">
    <property type="component" value="Unassembled WGS sequence"/>
</dbReference>
<proteinExistence type="predicted"/>
<dbReference type="AlphaFoldDB" id="A0AAJ1T822"/>
<keyword evidence="2" id="KW-1185">Reference proteome</keyword>
<dbReference type="EMBL" id="JAUSUC010000043">
    <property type="protein sequence ID" value="MDQ0216305.1"/>
    <property type="molecule type" value="Genomic_DNA"/>
</dbReference>
<organism evidence="1 2">
    <name type="scientific">Oikeobacillus pervagus</name>
    <dbReference type="NCBI Taxonomy" id="1325931"/>
    <lineage>
        <taxon>Bacteria</taxon>
        <taxon>Bacillati</taxon>
        <taxon>Bacillota</taxon>
        <taxon>Bacilli</taxon>
        <taxon>Bacillales</taxon>
        <taxon>Bacillaceae</taxon>
        <taxon>Oikeobacillus</taxon>
    </lineage>
</organism>